<protein>
    <submittedName>
        <fullName evidence="1">Uncharacterized protein</fullName>
    </submittedName>
</protein>
<reference evidence="1 2" key="1">
    <citation type="journal article" date="2021" name="Hortic Res">
        <title>Chromosome-scale assembly of the Dendrobium chrysotoxum genome enhances the understanding of orchid evolution.</title>
        <authorList>
            <person name="Zhang Y."/>
            <person name="Zhang G.Q."/>
            <person name="Zhang D."/>
            <person name="Liu X.D."/>
            <person name="Xu X.Y."/>
            <person name="Sun W.H."/>
            <person name="Yu X."/>
            <person name="Zhu X."/>
            <person name="Wang Z.W."/>
            <person name="Zhao X."/>
            <person name="Zhong W.Y."/>
            <person name="Chen H."/>
            <person name="Yin W.L."/>
            <person name="Huang T."/>
            <person name="Niu S.C."/>
            <person name="Liu Z.J."/>
        </authorList>
    </citation>
    <scope>NUCLEOTIDE SEQUENCE [LARGE SCALE GENOMIC DNA]</scope>
    <source>
        <strain evidence="1">Lindl</strain>
    </source>
</reference>
<organism evidence="1 2">
    <name type="scientific">Dendrobium chrysotoxum</name>
    <name type="common">Orchid</name>
    <dbReference type="NCBI Taxonomy" id="161865"/>
    <lineage>
        <taxon>Eukaryota</taxon>
        <taxon>Viridiplantae</taxon>
        <taxon>Streptophyta</taxon>
        <taxon>Embryophyta</taxon>
        <taxon>Tracheophyta</taxon>
        <taxon>Spermatophyta</taxon>
        <taxon>Magnoliopsida</taxon>
        <taxon>Liliopsida</taxon>
        <taxon>Asparagales</taxon>
        <taxon>Orchidaceae</taxon>
        <taxon>Epidendroideae</taxon>
        <taxon>Malaxideae</taxon>
        <taxon>Dendrobiinae</taxon>
        <taxon>Dendrobium</taxon>
    </lineage>
</organism>
<accession>A0AAV7H0I4</accession>
<evidence type="ECO:0000313" key="2">
    <source>
        <dbReference type="Proteomes" id="UP000775213"/>
    </source>
</evidence>
<dbReference type="AlphaFoldDB" id="A0AAV7H0I4"/>
<dbReference type="EMBL" id="JAGFBR010000009">
    <property type="protein sequence ID" value="KAH0461800.1"/>
    <property type="molecule type" value="Genomic_DNA"/>
</dbReference>
<gene>
    <name evidence="1" type="ORF">IEQ34_009375</name>
</gene>
<name>A0AAV7H0I4_DENCH</name>
<dbReference type="Proteomes" id="UP000775213">
    <property type="component" value="Unassembled WGS sequence"/>
</dbReference>
<proteinExistence type="predicted"/>
<comment type="caution">
    <text evidence="1">The sequence shown here is derived from an EMBL/GenBank/DDBJ whole genome shotgun (WGS) entry which is preliminary data.</text>
</comment>
<evidence type="ECO:0000313" key="1">
    <source>
        <dbReference type="EMBL" id="KAH0461800.1"/>
    </source>
</evidence>
<sequence>MAILRDYIVILFNKIDTIQHHKLSGINLDPKHDGCLLIIEICLAIGSPQIFHLSRIIRIVSKNKKMLYEKIILDSIWKLERKFSMMMTFQSSYITETKTDHNAYSSFKKMEM</sequence>
<keyword evidence="2" id="KW-1185">Reference proteome</keyword>